<dbReference type="Proteomes" id="UP001291653">
    <property type="component" value="Unassembled WGS sequence"/>
</dbReference>
<gene>
    <name evidence="2" type="ORF">SYYSPA8_02020</name>
</gene>
<reference evidence="2 3" key="1">
    <citation type="submission" date="2022-10" db="EMBL/GenBank/DDBJ databases">
        <title>Draft genome sequence of Streptomyces sp. YSPA8.</title>
        <authorList>
            <person name="Moriuchi R."/>
            <person name="Dohra H."/>
            <person name="Yamamura H."/>
            <person name="Kodani S."/>
        </authorList>
    </citation>
    <scope>NUCLEOTIDE SEQUENCE [LARGE SCALE GENOMIC DNA]</scope>
    <source>
        <strain evidence="2 3">YSPA8</strain>
    </source>
</reference>
<keyword evidence="3" id="KW-1185">Reference proteome</keyword>
<evidence type="ECO:0000313" key="3">
    <source>
        <dbReference type="Proteomes" id="UP001291653"/>
    </source>
</evidence>
<feature type="region of interest" description="Disordered" evidence="1">
    <location>
        <begin position="317"/>
        <end position="336"/>
    </location>
</feature>
<proteinExistence type="predicted"/>
<dbReference type="RefSeq" id="WP_323445133.1">
    <property type="nucleotide sequence ID" value="NZ_BSBI01000001.1"/>
</dbReference>
<accession>A0ABQ5NSA8</accession>
<evidence type="ECO:0000313" key="2">
    <source>
        <dbReference type="EMBL" id="GLF93023.1"/>
    </source>
</evidence>
<dbReference type="InterPro" id="IPR012964">
    <property type="entry name" value="DUF1702"/>
</dbReference>
<dbReference type="Pfam" id="PF08012">
    <property type="entry name" value="DUF1702"/>
    <property type="match status" value="1"/>
</dbReference>
<name>A0ABQ5NSA8_9ACTN</name>
<evidence type="ECO:0000256" key="1">
    <source>
        <dbReference type="SAM" id="MobiDB-lite"/>
    </source>
</evidence>
<comment type="caution">
    <text evidence="2">The sequence shown here is derived from an EMBL/GenBank/DDBJ whole genome shotgun (WGS) entry which is preliminary data.</text>
</comment>
<dbReference type="EMBL" id="BSBI01000001">
    <property type="protein sequence ID" value="GLF93023.1"/>
    <property type="molecule type" value="Genomic_DNA"/>
</dbReference>
<protein>
    <submittedName>
        <fullName evidence="2">DUF1702 family protein</fullName>
    </submittedName>
</protein>
<sequence length="336" mass="36509">MSPRLGTLLKPVFPLSADAFPRMAAERFGAQEDMDRTWLTFEPVARTLVDSFYLTLDHPRHEDLVPRLDAVPPELRGIAYEGAGMGLMLLDSLFPYRRRLPAFLHGPGAPYRCLVHIGAGLVLPRVPVAPRRFLARQDPFLRWLVMDGYGFYEGFFSWRDIVERHRAPRRIGGYAARAFDHGVGRSLWFSTGANAGRIIDTIRAFPDHRQGDLWSGIGLACAYAAGVMDRDAVAALLEAAGPHRGDLATGTAVASVFREQSGLPAPHTDLACDVVWGRGAAPVAALAHAAGRAAGRPGATGRTAGEPAYERWRQEIRASWPGTPAPAPAANEETGT</sequence>
<organism evidence="2 3">
    <name type="scientific">Streptomyces yaizuensis</name>
    <dbReference type="NCBI Taxonomy" id="2989713"/>
    <lineage>
        <taxon>Bacteria</taxon>
        <taxon>Bacillati</taxon>
        <taxon>Actinomycetota</taxon>
        <taxon>Actinomycetes</taxon>
        <taxon>Kitasatosporales</taxon>
        <taxon>Streptomycetaceae</taxon>
        <taxon>Streptomyces</taxon>
    </lineage>
</organism>